<comment type="caution">
    <text evidence="2">The sequence shown here is derived from an EMBL/GenBank/DDBJ whole genome shotgun (WGS) entry which is preliminary data.</text>
</comment>
<feature type="region of interest" description="Disordered" evidence="1">
    <location>
        <begin position="1"/>
        <end position="22"/>
    </location>
</feature>
<evidence type="ECO:0000313" key="2">
    <source>
        <dbReference type="EMBL" id="MBB3840741.1"/>
    </source>
</evidence>
<dbReference type="EMBL" id="JACIBY010000012">
    <property type="protein sequence ID" value="MBB3840741.1"/>
    <property type="molecule type" value="Genomic_DNA"/>
</dbReference>
<name>A0A7W5ZPU5_9BACT</name>
<evidence type="ECO:0000313" key="3">
    <source>
        <dbReference type="Proteomes" id="UP000541352"/>
    </source>
</evidence>
<dbReference type="Proteomes" id="UP000541352">
    <property type="component" value="Unassembled WGS sequence"/>
</dbReference>
<sequence>MQTKRFTPTKAKLPENERVIGGDASPKLFKKRDVKKTEVELSNHFKNRGKK</sequence>
<accession>A0A7W5ZPU5</accession>
<organism evidence="2 3">
    <name type="scientific">Runella defluvii</name>
    <dbReference type="NCBI Taxonomy" id="370973"/>
    <lineage>
        <taxon>Bacteria</taxon>
        <taxon>Pseudomonadati</taxon>
        <taxon>Bacteroidota</taxon>
        <taxon>Cytophagia</taxon>
        <taxon>Cytophagales</taxon>
        <taxon>Spirosomataceae</taxon>
        <taxon>Runella</taxon>
    </lineage>
</organism>
<proteinExistence type="predicted"/>
<keyword evidence="3" id="KW-1185">Reference proteome</keyword>
<dbReference type="AlphaFoldDB" id="A0A7W5ZPU5"/>
<gene>
    <name evidence="2" type="ORF">FHS57_004761</name>
</gene>
<reference evidence="2 3" key="1">
    <citation type="submission" date="2020-08" db="EMBL/GenBank/DDBJ databases">
        <title>Genomic Encyclopedia of Type Strains, Phase IV (KMG-IV): sequencing the most valuable type-strain genomes for metagenomic binning, comparative biology and taxonomic classification.</title>
        <authorList>
            <person name="Goeker M."/>
        </authorList>
    </citation>
    <scope>NUCLEOTIDE SEQUENCE [LARGE SCALE GENOMIC DNA]</scope>
    <source>
        <strain evidence="2 3">DSM 17976</strain>
    </source>
</reference>
<protein>
    <submittedName>
        <fullName evidence="2">Uncharacterized protein</fullName>
    </submittedName>
</protein>
<evidence type="ECO:0000256" key="1">
    <source>
        <dbReference type="SAM" id="MobiDB-lite"/>
    </source>
</evidence>